<dbReference type="SUPFAM" id="SSF52218">
    <property type="entry name" value="Flavoproteins"/>
    <property type="match status" value="1"/>
</dbReference>
<reference evidence="2 3" key="1">
    <citation type="submission" date="2016-10" db="EMBL/GenBank/DDBJ databases">
        <authorList>
            <person name="de Groot N.N."/>
        </authorList>
    </citation>
    <scope>NUCLEOTIDE SEQUENCE [LARGE SCALE GENOMIC DNA]</scope>
    <source>
        <strain evidence="2 3">CCM7597</strain>
    </source>
</reference>
<dbReference type="AlphaFoldDB" id="A0A1H4HF60"/>
<dbReference type="RefSeq" id="WP_093046869.1">
    <property type="nucleotide sequence ID" value="NZ_FNQR01000028.1"/>
</dbReference>
<gene>
    <name evidence="2" type="ORF">SAMN05421743_1281</name>
</gene>
<dbReference type="InterPro" id="IPR005025">
    <property type="entry name" value="FMN_Rdtase-like_dom"/>
</dbReference>
<dbReference type="InterPro" id="IPR029039">
    <property type="entry name" value="Flavoprotein-like_sf"/>
</dbReference>
<proteinExistence type="predicted"/>
<evidence type="ECO:0000259" key="1">
    <source>
        <dbReference type="Pfam" id="PF03358"/>
    </source>
</evidence>
<organism evidence="2 3">
    <name type="scientific">Thalassobacillus cyri</name>
    <dbReference type="NCBI Taxonomy" id="571932"/>
    <lineage>
        <taxon>Bacteria</taxon>
        <taxon>Bacillati</taxon>
        <taxon>Bacillota</taxon>
        <taxon>Bacilli</taxon>
        <taxon>Bacillales</taxon>
        <taxon>Bacillaceae</taxon>
        <taxon>Thalassobacillus</taxon>
    </lineage>
</organism>
<feature type="domain" description="NADPH-dependent FMN reductase-like" evidence="1">
    <location>
        <begin position="1"/>
        <end position="150"/>
    </location>
</feature>
<dbReference type="Gene3D" id="3.40.50.360">
    <property type="match status" value="1"/>
</dbReference>
<dbReference type="GO" id="GO:0016491">
    <property type="term" value="F:oxidoreductase activity"/>
    <property type="evidence" value="ECO:0007669"/>
    <property type="project" value="InterPro"/>
</dbReference>
<protein>
    <submittedName>
        <fullName evidence="2">Multimeric flavodoxin WrbA</fullName>
    </submittedName>
</protein>
<evidence type="ECO:0000313" key="3">
    <source>
        <dbReference type="Proteomes" id="UP000198584"/>
    </source>
</evidence>
<name>A0A1H4HF60_9BACI</name>
<dbReference type="Pfam" id="PF03358">
    <property type="entry name" value="FMN_red"/>
    <property type="match status" value="1"/>
</dbReference>
<sequence>MKAVLLNTTLKRGTVASETEQLLHETTKILQKEQIDTNRIHLRDFHISFGITDRLDGDDDWPFIFNKIKEADIMIIGTPISMGEKSSIASLILERLQGYQELKNQKGQSLFYNKVGGVVVAGAKEDGGRTAAQSIFYQLTMLGFAIPPHAHATYEGRIDSHQEEAVDISRDDKALNNIERMTYNLVHFAELFKFHPIPTLGNVLDS</sequence>
<dbReference type="OrthoDB" id="9790975at2"/>
<dbReference type="Proteomes" id="UP000198584">
    <property type="component" value="Unassembled WGS sequence"/>
</dbReference>
<keyword evidence="3" id="KW-1185">Reference proteome</keyword>
<accession>A0A1H4HF60</accession>
<evidence type="ECO:0000313" key="2">
    <source>
        <dbReference type="EMBL" id="SEB20444.1"/>
    </source>
</evidence>
<dbReference type="STRING" id="571932.SAMN05421743_1281"/>
<dbReference type="EMBL" id="FNQR01000028">
    <property type="protein sequence ID" value="SEB20444.1"/>
    <property type="molecule type" value="Genomic_DNA"/>
</dbReference>